<reference evidence="2 3" key="1">
    <citation type="journal article" date="2018" name="BMC Genomics">
        <title>Genomic comparison of Trypanosoma conorhini and Trypanosoma rangeli to Trypanosoma cruzi strains of high and low virulence.</title>
        <authorList>
            <person name="Bradwell K.R."/>
            <person name="Koparde V.N."/>
            <person name="Matveyev A.V."/>
            <person name="Serrano M.G."/>
            <person name="Alves J.M."/>
            <person name="Parikh H."/>
            <person name="Huang B."/>
            <person name="Lee V."/>
            <person name="Espinosa-Alvarez O."/>
            <person name="Ortiz P.A."/>
            <person name="Costa-Martins A.G."/>
            <person name="Teixeira M.M."/>
            <person name="Buck G.A."/>
        </authorList>
    </citation>
    <scope>NUCLEOTIDE SEQUENCE [LARGE SCALE GENOMIC DNA]</scope>
    <source>
        <strain evidence="2 3">025E</strain>
    </source>
</reference>
<dbReference type="Proteomes" id="UP000284403">
    <property type="component" value="Unassembled WGS sequence"/>
</dbReference>
<accession>A0A422N1B9</accession>
<dbReference type="AlphaFoldDB" id="A0A422N1B9"/>
<feature type="compositionally biased region" description="Basic residues" evidence="1">
    <location>
        <begin position="27"/>
        <end position="56"/>
    </location>
</feature>
<feature type="compositionally biased region" description="Basic residues" evidence="1">
    <location>
        <begin position="1"/>
        <end position="12"/>
    </location>
</feature>
<feature type="compositionally biased region" description="Polar residues" evidence="1">
    <location>
        <begin position="13"/>
        <end position="22"/>
    </location>
</feature>
<proteinExistence type="predicted"/>
<keyword evidence="3" id="KW-1185">Reference proteome</keyword>
<dbReference type="GeneID" id="40322677"/>
<dbReference type="EMBL" id="MKKU01000970">
    <property type="protein sequence ID" value="RNE99255.1"/>
    <property type="molecule type" value="Genomic_DNA"/>
</dbReference>
<evidence type="ECO:0000313" key="2">
    <source>
        <dbReference type="EMBL" id="RNE99255.1"/>
    </source>
</evidence>
<feature type="region of interest" description="Disordered" evidence="1">
    <location>
        <begin position="1"/>
        <end position="147"/>
    </location>
</feature>
<gene>
    <name evidence="2" type="ORF">Tco025E_09066</name>
</gene>
<comment type="caution">
    <text evidence="2">The sequence shown here is derived from an EMBL/GenBank/DDBJ whole genome shotgun (WGS) entry which is preliminary data.</text>
</comment>
<protein>
    <submittedName>
        <fullName evidence="2">Uncharacterized protein</fullName>
    </submittedName>
</protein>
<evidence type="ECO:0000256" key="1">
    <source>
        <dbReference type="SAM" id="MobiDB-lite"/>
    </source>
</evidence>
<evidence type="ECO:0000313" key="3">
    <source>
        <dbReference type="Proteomes" id="UP000284403"/>
    </source>
</evidence>
<sequence>MRRRGKGGRQARSRLQQTPEWQESSHRCQHHHRLAHRNGARRRRPLEKREKIRQRAILRLPGEEERRKKLRQRRKKADKEGTRAPQTATRMQILKFKRRQLNGLSPPREFPTPLRSPMPRSNERKPLSVRVSLAAGMRQEQRGDRRN</sequence>
<organism evidence="2 3">
    <name type="scientific">Trypanosoma conorhini</name>
    <dbReference type="NCBI Taxonomy" id="83891"/>
    <lineage>
        <taxon>Eukaryota</taxon>
        <taxon>Discoba</taxon>
        <taxon>Euglenozoa</taxon>
        <taxon>Kinetoplastea</taxon>
        <taxon>Metakinetoplastina</taxon>
        <taxon>Trypanosomatida</taxon>
        <taxon>Trypanosomatidae</taxon>
        <taxon>Trypanosoma</taxon>
    </lineage>
</organism>
<name>A0A422N1B9_9TRYP</name>
<dbReference type="RefSeq" id="XP_029223998.1">
    <property type="nucleotide sequence ID" value="XM_029375893.1"/>
</dbReference>